<dbReference type="GO" id="GO:0008146">
    <property type="term" value="F:sulfotransferase activity"/>
    <property type="evidence" value="ECO:0007669"/>
    <property type="project" value="InterPro"/>
</dbReference>
<evidence type="ECO:0000313" key="11">
    <source>
        <dbReference type="EMBL" id="KAK2142955.1"/>
    </source>
</evidence>
<keyword evidence="12" id="KW-1185">Reference proteome</keyword>
<dbReference type="Pfam" id="PF03567">
    <property type="entry name" value="Sulfotransfer_2"/>
    <property type="match status" value="1"/>
</dbReference>
<keyword evidence="10" id="KW-0732">Signal</keyword>
<evidence type="ECO:0000256" key="2">
    <source>
        <dbReference type="ARBA" id="ARBA00006339"/>
    </source>
</evidence>
<comment type="similarity">
    <text evidence="2 9">Belongs to the sulfotransferase 2 family.</text>
</comment>
<dbReference type="PANTHER" id="PTHR12137:SF54">
    <property type="entry name" value="CARBOHYDRATE SULFOTRANSFERASE"/>
    <property type="match status" value="1"/>
</dbReference>
<dbReference type="GO" id="GO:0000139">
    <property type="term" value="C:Golgi membrane"/>
    <property type="evidence" value="ECO:0007669"/>
    <property type="project" value="UniProtKB-SubCell"/>
</dbReference>
<evidence type="ECO:0000256" key="5">
    <source>
        <dbReference type="ARBA" id="ARBA00022989"/>
    </source>
</evidence>
<keyword evidence="8 9" id="KW-0325">Glycoprotein</keyword>
<keyword evidence="3 9" id="KW-0808">Transferase</keyword>
<sequence length="393" mass="46918">MRLCHIKKLFCLCVIILAALSICHIPEQCFNYLYVVDETAVNNRVHPPTPMTSQNDSYRTRNRRLWNMTSQRGDGRYAERHFVNKGNRSKTSRRRWKREKGHRRVKARTIRLCTQSERVHHVREYCKTIQRTKPPHPNTLSDPYHRLIYCPIPKVASISFEFLFKRAAERRLGKKIRGWIHNADVFNANNLSYFSHLTRTEIERRIREYTKFVVVRHPFARLYSTYKDMVYKLALWRRRILAATRPGFNFSDSEYVRGEIVPDFHEFLAWSSTRPRFDRHWDIYQTQCHPCSVDWDLIFRTETIRDESRLILNLFNGDVRTVPRLRAAERTTPPGKDSLLKYRIPQFANLPKRHLDRLLAIYGTDMEMFGYHWNEKTHTASCYIMTTAGDRCC</sequence>
<keyword evidence="9" id="KW-0119">Carbohydrate metabolism</keyword>
<name>A0AAD9IZG8_9ANNE</name>
<organism evidence="11 12">
    <name type="scientific">Paralvinella palmiformis</name>
    <dbReference type="NCBI Taxonomy" id="53620"/>
    <lineage>
        <taxon>Eukaryota</taxon>
        <taxon>Metazoa</taxon>
        <taxon>Spiralia</taxon>
        <taxon>Lophotrochozoa</taxon>
        <taxon>Annelida</taxon>
        <taxon>Polychaeta</taxon>
        <taxon>Sedentaria</taxon>
        <taxon>Canalipalpata</taxon>
        <taxon>Terebellida</taxon>
        <taxon>Terebelliformia</taxon>
        <taxon>Alvinellidae</taxon>
        <taxon>Paralvinella</taxon>
    </lineage>
</organism>
<dbReference type="InterPro" id="IPR018011">
    <property type="entry name" value="Carb_sulfotrans_8-10"/>
</dbReference>
<keyword evidence="9" id="KW-0735">Signal-anchor</keyword>
<dbReference type="GO" id="GO:0016051">
    <property type="term" value="P:carbohydrate biosynthetic process"/>
    <property type="evidence" value="ECO:0007669"/>
    <property type="project" value="InterPro"/>
</dbReference>
<dbReference type="InterPro" id="IPR005331">
    <property type="entry name" value="Sulfotransferase"/>
</dbReference>
<feature type="signal peptide" evidence="10">
    <location>
        <begin position="1"/>
        <end position="21"/>
    </location>
</feature>
<evidence type="ECO:0000313" key="12">
    <source>
        <dbReference type="Proteomes" id="UP001208570"/>
    </source>
</evidence>
<comment type="subcellular location">
    <subcellularLocation>
        <location evidence="1 9">Golgi apparatus membrane</location>
        <topology evidence="1 9">Single-pass type II membrane protein</topology>
    </subcellularLocation>
</comment>
<dbReference type="Proteomes" id="UP001208570">
    <property type="component" value="Unassembled WGS sequence"/>
</dbReference>
<evidence type="ECO:0000256" key="1">
    <source>
        <dbReference type="ARBA" id="ARBA00004323"/>
    </source>
</evidence>
<dbReference type="PANTHER" id="PTHR12137">
    <property type="entry name" value="CARBOHYDRATE SULFOTRANSFERASE"/>
    <property type="match status" value="1"/>
</dbReference>
<keyword evidence="5" id="KW-1133">Transmembrane helix</keyword>
<evidence type="ECO:0000256" key="3">
    <source>
        <dbReference type="ARBA" id="ARBA00022679"/>
    </source>
</evidence>
<dbReference type="EC" id="2.8.2.-" evidence="9"/>
<proteinExistence type="inferred from homology"/>
<evidence type="ECO:0000256" key="6">
    <source>
        <dbReference type="ARBA" id="ARBA00023034"/>
    </source>
</evidence>
<evidence type="ECO:0000256" key="4">
    <source>
        <dbReference type="ARBA" id="ARBA00022692"/>
    </source>
</evidence>
<accession>A0AAD9IZG8</accession>
<keyword evidence="6 9" id="KW-0333">Golgi apparatus</keyword>
<gene>
    <name evidence="11" type="ORF">LSH36_892g00016</name>
</gene>
<evidence type="ECO:0000256" key="8">
    <source>
        <dbReference type="ARBA" id="ARBA00023180"/>
    </source>
</evidence>
<dbReference type="AlphaFoldDB" id="A0AAD9IZG8"/>
<comment type="caution">
    <text evidence="11">The sequence shown here is derived from an EMBL/GenBank/DDBJ whole genome shotgun (WGS) entry which is preliminary data.</text>
</comment>
<evidence type="ECO:0000256" key="7">
    <source>
        <dbReference type="ARBA" id="ARBA00023136"/>
    </source>
</evidence>
<dbReference type="EMBL" id="JAODUP010000893">
    <property type="protein sequence ID" value="KAK2142955.1"/>
    <property type="molecule type" value="Genomic_DNA"/>
</dbReference>
<keyword evidence="4" id="KW-0812">Transmembrane</keyword>
<keyword evidence="7" id="KW-0472">Membrane</keyword>
<feature type="chain" id="PRO_5042264118" description="Carbohydrate sulfotransferase" evidence="10">
    <location>
        <begin position="22"/>
        <end position="393"/>
    </location>
</feature>
<reference evidence="11" key="1">
    <citation type="journal article" date="2023" name="Mol. Biol. Evol.">
        <title>Third-Generation Sequencing Reveals the Adaptive Role of the Epigenome in Three Deep-Sea Polychaetes.</title>
        <authorList>
            <person name="Perez M."/>
            <person name="Aroh O."/>
            <person name="Sun Y."/>
            <person name="Lan Y."/>
            <person name="Juniper S.K."/>
            <person name="Young C.R."/>
            <person name="Angers B."/>
            <person name="Qian P.Y."/>
        </authorList>
    </citation>
    <scope>NUCLEOTIDE SEQUENCE</scope>
    <source>
        <strain evidence="11">P08H-3</strain>
    </source>
</reference>
<evidence type="ECO:0000256" key="9">
    <source>
        <dbReference type="RuleBase" id="RU364020"/>
    </source>
</evidence>
<evidence type="ECO:0000256" key="10">
    <source>
        <dbReference type="SAM" id="SignalP"/>
    </source>
</evidence>
<protein>
    <recommendedName>
        <fullName evidence="9">Carbohydrate sulfotransferase</fullName>
        <ecNumber evidence="9">2.8.2.-</ecNumber>
    </recommendedName>
</protein>